<dbReference type="EMBL" id="KI660234">
    <property type="protein sequence ID" value="ETN76310.1"/>
    <property type="molecule type" value="Genomic_DNA"/>
</dbReference>
<sequence>MYYDAHCQHIAFSLLLSAFSLQLSNQYPSKVIIKSFTTSSEASNVAVQALQFAVDEINAGGEAPFRSCATCVLLTLSYDHYYVEAGSSEGWSMVNKG</sequence>
<evidence type="ECO:0000256" key="1">
    <source>
        <dbReference type="SAM" id="SignalP"/>
    </source>
</evidence>
<dbReference type="Proteomes" id="UP000053676">
    <property type="component" value="Unassembled WGS sequence"/>
</dbReference>
<evidence type="ECO:0000313" key="2">
    <source>
        <dbReference type="EMBL" id="ETN76310.1"/>
    </source>
</evidence>
<accession>W2T2T9</accession>
<organism evidence="2 3">
    <name type="scientific">Necator americanus</name>
    <name type="common">Human hookworm</name>
    <dbReference type="NCBI Taxonomy" id="51031"/>
    <lineage>
        <taxon>Eukaryota</taxon>
        <taxon>Metazoa</taxon>
        <taxon>Ecdysozoa</taxon>
        <taxon>Nematoda</taxon>
        <taxon>Chromadorea</taxon>
        <taxon>Rhabditida</taxon>
        <taxon>Rhabditina</taxon>
        <taxon>Rhabditomorpha</taxon>
        <taxon>Strongyloidea</taxon>
        <taxon>Ancylostomatidae</taxon>
        <taxon>Bunostominae</taxon>
        <taxon>Necator</taxon>
    </lineage>
</organism>
<reference evidence="3" key="1">
    <citation type="journal article" date="2014" name="Nat. Genet.">
        <title>Genome of the human hookworm Necator americanus.</title>
        <authorList>
            <person name="Tang Y.T."/>
            <person name="Gao X."/>
            <person name="Rosa B.A."/>
            <person name="Abubucker S."/>
            <person name="Hallsworth-Pepin K."/>
            <person name="Martin J."/>
            <person name="Tyagi R."/>
            <person name="Heizer E."/>
            <person name="Zhang X."/>
            <person name="Bhonagiri-Palsikar V."/>
            <person name="Minx P."/>
            <person name="Warren W.C."/>
            <person name="Wang Q."/>
            <person name="Zhan B."/>
            <person name="Hotez P.J."/>
            <person name="Sternberg P.W."/>
            <person name="Dougall A."/>
            <person name="Gaze S.T."/>
            <person name="Mulvenna J."/>
            <person name="Sotillo J."/>
            <person name="Ranganathan S."/>
            <person name="Rabelo E.M."/>
            <person name="Wilson R.K."/>
            <person name="Felgner P.L."/>
            <person name="Bethony J."/>
            <person name="Hawdon J.M."/>
            <person name="Gasser R.B."/>
            <person name="Loukas A."/>
            <person name="Mitreva M."/>
        </authorList>
    </citation>
    <scope>NUCLEOTIDE SEQUENCE [LARGE SCALE GENOMIC DNA]</scope>
</reference>
<evidence type="ECO:0000313" key="3">
    <source>
        <dbReference type="Proteomes" id="UP000053676"/>
    </source>
</evidence>
<dbReference type="OrthoDB" id="10449584at2759"/>
<proteinExistence type="predicted"/>
<keyword evidence="3" id="KW-1185">Reference proteome</keyword>
<feature type="chain" id="PRO_5004826313" evidence="1">
    <location>
        <begin position="27"/>
        <end position="97"/>
    </location>
</feature>
<protein>
    <submittedName>
        <fullName evidence="2">Uncharacterized protein</fullName>
    </submittedName>
</protein>
<dbReference type="AlphaFoldDB" id="W2T2T9"/>
<keyword evidence="1" id="KW-0732">Signal</keyword>
<gene>
    <name evidence="2" type="ORF">NECAME_03473</name>
</gene>
<dbReference type="STRING" id="51031.W2T2T9"/>
<name>W2T2T9_NECAM</name>
<feature type="signal peptide" evidence="1">
    <location>
        <begin position="1"/>
        <end position="26"/>
    </location>
</feature>
<dbReference type="KEGG" id="nai:NECAME_03473"/>